<accession>A0A418AXG9</accession>
<sequence length="329" mass="35799">MEGVAWPMLSWPVVAGIVFLNVIIDSAGANIIRNSNTGLVKSAVAAVSALAVASLGAAAGYLPQDEDSQLYLLVVMGVLSGPAINFVVEKVSSMAESLVGGKANDESCVELLDYIRKEKIRVPAIVLKVGKKLIADGGLSSDVLYTIFEQTILAALDLHDLDVVNQYIPVLKTRFPNSSRVLRLELMALEANGKYSQADAFYRDMLQKNPSNMLVIKRQVAILKAQGKIDEAIEQLNKLLKNFQTDAGAWSELADLHVSAGNYAKAAFCFEELILTNPLNAFFHERLAEIYITIGGYDNLKVARKHLAHSLELNDSNNARALMALVVVR</sequence>
<dbReference type="Proteomes" id="UP000285060">
    <property type="component" value="Unassembled WGS sequence"/>
</dbReference>
<dbReference type="InterPro" id="IPR055217">
    <property type="entry name" value="TPR_EMC2"/>
</dbReference>
<dbReference type="InterPro" id="IPR019734">
    <property type="entry name" value="TPR_rpt"/>
</dbReference>
<dbReference type="InterPro" id="IPR011990">
    <property type="entry name" value="TPR-like_helical_dom_sf"/>
</dbReference>
<evidence type="ECO:0000256" key="1">
    <source>
        <dbReference type="ARBA" id="ARBA00022737"/>
    </source>
</evidence>
<gene>
    <name evidence="7" type="ORF">DYB32_004516</name>
</gene>
<keyword evidence="8" id="KW-1185">Reference proteome</keyword>
<dbReference type="GO" id="GO:0072546">
    <property type="term" value="C:EMC complex"/>
    <property type="evidence" value="ECO:0007669"/>
    <property type="project" value="UniProtKB-UniRule"/>
</dbReference>
<dbReference type="AlphaFoldDB" id="A0A418AXG9"/>
<feature type="transmembrane region" description="Helical" evidence="5">
    <location>
        <begin position="68"/>
        <end position="88"/>
    </location>
</feature>
<comment type="function">
    <text evidence="4">Part of the endoplasmic reticulum membrane protein complex (EMC) that enables the energy-independent insertion into endoplasmic reticulum membranes of newly synthesized membrane proteins.</text>
</comment>
<evidence type="ECO:0000259" key="6">
    <source>
        <dbReference type="Pfam" id="PF22890"/>
    </source>
</evidence>
<reference evidence="7 8" key="1">
    <citation type="submission" date="2018-08" db="EMBL/GenBank/DDBJ databases">
        <title>Aphanomyces genome sequencing and annotation.</title>
        <authorList>
            <person name="Minardi D."/>
            <person name="Oidtmann B."/>
            <person name="Van Der Giezen M."/>
            <person name="Studholme D.J."/>
        </authorList>
    </citation>
    <scope>NUCLEOTIDE SEQUENCE [LARGE SCALE GENOMIC DNA]</scope>
    <source>
        <strain evidence="7 8">NJM0002</strain>
    </source>
</reference>
<evidence type="ECO:0000256" key="3">
    <source>
        <dbReference type="PROSITE-ProRule" id="PRU00339"/>
    </source>
</evidence>
<feature type="domain" description="EMC2 TPR-like" evidence="6">
    <location>
        <begin position="179"/>
        <end position="290"/>
    </location>
</feature>
<dbReference type="SUPFAM" id="SSF48452">
    <property type="entry name" value="TPR-like"/>
    <property type="match status" value="1"/>
</dbReference>
<comment type="similarity">
    <text evidence="4">Belongs to the EMC2 family.</text>
</comment>
<proteinExistence type="inferred from homology"/>
<keyword evidence="4" id="KW-0256">Endoplasmic reticulum</keyword>
<comment type="caution">
    <text evidence="7">The sequence shown here is derived from an EMBL/GenBank/DDBJ whole genome shotgun (WGS) entry which is preliminary data.</text>
</comment>
<dbReference type="InterPro" id="IPR039856">
    <property type="entry name" value="EMC2-like"/>
</dbReference>
<feature type="transmembrane region" description="Helical" evidence="5">
    <location>
        <begin position="44"/>
        <end position="62"/>
    </location>
</feature>
<keyword evidence="5" id="KW-1133">Transmembrane helix</keyword>
<keyword evidence="1" id="KW-0677">Repeat</keyword>
<evidence type="ECO:0000313" key="8">
    <source>
        <dbReference type="Proteomes" id="UP000285060"/>
    </source>
</evidence>
<evidence type="ECO:0000313" key="7">
    <source>
        <dbReference type="EMBL" id="RHY30221.1"/>
    </source>
</evidence>
<organism evidence="7 8">
    <name type="scientific">Aphanomyces invadans</name>
    <dbReference type="NCBI Taxonomy" id="157072"/>
    <lineage>
        <taxon>Eukaryota</taxon>
        <taxon>Sar</taxon>
        <taxon>Stramenopiles</taxon>
        <taxon>Oomycota</taxon>
        <taxon>Saprolegniomycetes</taxon>
        <taxon>Saprolegniales</taxon>
        <taxon>Verrucalvaceae</taxon>
        <taxon>Aphanomyces</taxon>
    </lineage>
</organism>
<keyword evidence="2 3" id="KW-0802">TPR repeat</keyword>
<keyword evidence="4 5" id="KW-0472">Membrane</keyword>
<evidence type="ECO:0000256" key="4">
    <source>
        <dbReference type="RuleBase" id="RU367091"/>
    </source>
</evidence>
<dbReference type="Gene3D" id="1.25.40.10">
    <property type="entry name" value="Tetratricopeptide repeat domain"/>
    <property type="match status" value="1"/>
</dbReference>
<dbReference type="PROSITE" id="PS50005">
    <property type="entry name" value="TPR"/>
    <property type="match status" value="1"/>
</dbReference>
<feature type="repeat" description="TPR" evidence="3">
    <location>
        <begin position="247"/>
        <end position="280"/>
    </location>
</feature>
<dbReference type="SMART" id="SM00028">
    <property type="entry name" value="TPR"/>
    <property type="match status" value="3"/>
</dbReference>
<dbReference type="EMBL" id="QUSY01000343">
    <property type="protein sequence ID" value="RHY30221.1"/>
    <property type="molecule type" value="Genomic_DNA"/>
</dbReference>
<evidence type="ECO:0000256" key="5">
    <source>
        <dbReference type="SAM" id="Phobius"/>
    </source>
</evidence>
<name>A0A418AXG9_9STRA</name>
<dbReference type="Pfam" id="PF22890">
    <property type="entry name" value="TPR_EMC2"/>
    <property type="match status" value="1"/>
</dbReference>
<comment type="subcellular location">
    <subcellularLocation>
        <location evidence="4">Endoplasmic reticulum membrane</location>
        <topology evidence="4">Peripheral membrane protein</topology>
        <orientation evidence="4">Cytoplasmic side</orientation>
    </subcellularLocation>
</comment>
<dbReference type="VEuPathDB" id="FungiDB:H310_14504"/>
<evidence type="ECO:0000256" key="2">
    <source>
        <dbReference type="ARBA" id="ARBA00022803"/>
    </source>
</evidence>
<protein>
    <recommendedName>
        <fullName evidence="4">ER membrane protein complex subunit 2</fullName>
    </recommendedName>
</protein>
<feature type="transmembrane region" description="Helical" evidence="5">
    <location>
        <begin position="12"/>
        <end position="32"/>
    </location>
</feature>
<dbReference type="PANTHER" id="PTHR12760">
    <property type="entry name" value="TETRATRICOPEPTIDE REPEAT PROTEIN"/>
    <property type="match status" value="1"/>
</dbReference>
<comment type="subunit">
    <text evidence="4">Component of the ER membrane protein complex (EMC).</text>
</comment>
<keyword evidence="5" id="KW-0812">Transmembrane</keyword>